<dbReference type="InterPro" id="IPR036291">
    <property type="entry name" value="NAD(P)-bd_dom_sf"/>
</dbReference>
<proteinExistence type="predicted"/>
<dbReference type="OrthoDB" id="435038at2759"/>
<dbReference type="PANTHER" id="PTHR43580">
    <property type="entry name" value="OXIDOREDUCTASE GLYR1-RELATED"/>
    <property type="match status" value="1"/>
</dbReference>
<name>A0A6A5TX28_9PLEO</name>
<evidence type="ECO:0000313" key="3">
    <source>
        <dbReference type="Proteomes" id="UP000800035"/>
    </source>
</evidence>
<dbReference type="Proteomes" id="UP000800035">
    <property type="component" value="Unassembled WGS sequence"/>
</dbReference>
<reference evidence="2" key="1">
    <citation type="journal article" date="2020" name="Stud. Mycol.">
        <title>101 Dothideomycetes genomes: a test case for predicting lifestyles and emergence of pathogens.</title>
        <authorList>
            <person name="Haridas S."/>
            <person name="Albert R."/>
            <person name="Binder M."/>
            <person name="Bloem J."/>
            <person name="Labutti K."/>
            <person name="Salamov A."/>
            <person name="Andreopoulos B."/>
            <person name="Baker S."/>
            <person name="Barry K."/>
            <person name="Bills G."/>
            <person name="Bluhm B."/>
            <person name="Cannon C."/>
            <person name="Castanera R."/>
            <person name="Culley D."/>
            <person name="Daum C."/>
            <person name="Ezra D."/>
            <person name="Gonzalez J."/>
            <person name="Henrissat B."/>
            <person name="Kuo A."/>
            <person name="Liang C."/>
            <person name="Lipzen A."/>
            <person name="Lutzoni F."/>
            <person name="Magnuson J."/>
            <person name="Mondo S."/>
            <person name="Nolan M."/>
            <person name="Ohm R."/>
            <person name="Pangilinan J."/>
            <person name="Park H.-J."/>
            <person name="Ramirez L."/>
            <person name="Alfaro M."/>
            <person name="Sun H."/>
            <person name="Tritt A."/>
            <person name="Yoshinaga Y."/>
            <person name="Zwiers L.-H."/>
            <person name="Turgeon B."/>
            <person name="Goodwin S."/>
            <person name="Spatafora J."/>
            <person name="Crous P."/>
            <person name="Grigoriev I."/>
        </authorList>
    </citation>
    <scope>NUCLEOTIDE SEQUENCE</scope>
    <source>
        <strain evidence="2">CBS 675.92</strain>
    </source>
</reference>
<dbReference type="AlphaFoldDB" id="A0A6A5TX28"/>
<keyword evidence="3" id="KW-1185">Reference proteome</keyword>
<feature type="domain" description="6-phosphogluconate dehydrogenase NADP-binding" evidence="1">
    <location>
        <begin position="10"/>
        <end position="124"/>
    </location>
</feature>
<evidence type="ECO:0000259" key="1">
    <source>
        <dbReference type="Pfam" id="PF03446"/>
    </source>
</evidence>
<dbReference type="PANTHER" id="PTHR43580:SF8">
    <property type="entry name" value="6-PHOSPHOGLUCONATE DEHYDROGENASE NADP-BINDING DOMAIN-CONTAINING PROTEIN-RELATED"/>
    <property type="match status" value="1"/>
</dbReference>
<dbReference type="EMBL" id="ML976992">
    <property type="protein sequence ID" value="KAF1956202.1"/>
    <property type="molecule type" value="Genomic_DNA"/>
</dbReference>
<dbReference type="SUPFAM" id="SSF51735">
    <property type="entry name" value="NAD(P)-binding Rossmann-fold domains"/>
    <property type="match status" value="1"/>
</dbReference>
<organism evidence="2 3">
    <name type="scientific">Byssothecium circinans</name>
    <dbReference type="NCBI Taxonomy" id="147558"/>
    <lineage>
        <taxon>Eukaryota</taxon>
        <taxon>Fungi</taxon>
        <taxon>Dikarya</taxon>
        <taxon>Ascomycota</taxon>
        <taxon>Pezizomycotina</taxon>
        <taxon>Dothideomycetes</taxon>
        <taxon>Pleosporomycetidae</taxon>
        <taxon>Pleosporales</taxon>
        <taxon>Massarineae</taxon>
        <taxon>Massarinaceae</taxon>
        <taxon>Byssothecium</taxon>
    </lineage>
</organism>
<accession>A0A6A5TX28</accession>
<gene>
    <name evidence="2" type="ORF">CC80DRAFT_548501</name>
</gene>
<dbReference type="Pfam" id="PF03446">
    <property type="entry name" value="NAD_binding_2"/>
    <property type="match status" value="1"/>
</dbReference>
<dbReference type="Gene3D" id="3.40.50.720">
    <property type="entry name" value="NAD(P)-binding Rossmann-like Domain"/>
    <property type="match status" value="1"/>
</dbReference>
<evidence type="ECO:0000313" key="2">
    <source>
        <dbReference type="EMBL" id="KAF1956202.1"/>
    </source>
</evidence>
<sequence length="168" mass="17946">MASSPTSPRLGWIGLGSMGLAMATNIQKFLKEKNLPGLQYTNRTLSRGDTLKDLGASPCDTVADVVKNTDIIFISLSDDLALISTICSIVSSGELTGKIFVDTTTVHPNTTSAVSKQVSEAGGEHIISDAHVLAEKSNLPASVLETLIEQNLFKDGIHRARLRIRLGK</sequence>
<protein>
    <recommendedName>
        <fullName evidence="1">6-phosphogluconate dehydrogenase NADP-binding domain-containing protein</fullName>
    </recommendedName>
</protein>
<dbReference type="InterPro" id="IPR051265">
    <property type="entry name" value="HIBADH-related_NP60_sf"/>
</dbReference>
<dbReference type="InterPro" id="IPR006115">
    <property type="entry name" value="6PGDH_NADP-bd"/>
</dbReference>
<dbReference type="GO" id="GO:0050661">
    <property type="term" value="F:NADP binding"/>
    <property type="evidence" value="ECO:0007669"/>
    <property type="project" value="InterPro"/>
</dbReference>